<keyword evidence="3" id="KW-1185">Reference proteome</keyword>
<feature type="compositionally biased region" description="Low complexity" evidence="1">
    <location>
        <begin position="15"/>
        <end position="25"/>
    </location>
</feature>
<reference evidence="2 3" key="1">
    <citation type="journal article" date="2014" name="Nat. Commun.">
        <title>Klebsormidium flaccidum genome reveals primary factors for plant terrestrial adaptation.</title>
        <authorList>
            <person name="Hori K."/>
            <person name="Maruyama F."/>
            <person name="Fujisawa T."/>
            <person name="Togashi T."/>
            <person name="Yamamoto N."/>
            <person name="Seo M."/>
            <person name="Sato S."/>
            <person name="Yamada T."/>
            <person name="Mori H."/>
            <person name="Tajima N."/>
            <person name="Moriyama T."/>
            <person name="Ikeuchi M."/>
            <person name="Watanabe M."/>
            <person name="Wada H."/>
            <person name="Kobayashi K."/>
            <person name="Saito M."/>
            <person name="Masuda T."/>
            <person name="Sasaki-Sekimoto Y."/>
            <person name="Mashiguchi K."/>
            <person name="Awai K."/>
            <person name="Shimojima M."/>
            <person name="Masuda S."/>
            <person name="Iwai M."/>
            <person name="Nobusawa T."/>
            <person name="Narise T."/>
            <person name="Kondo S."/>
            <person name="Saito H."/>
            <person name="Sato R."/>
            <person name="Murakawa M."/>
            <person name="Ihara Y."/>
            <person name="Oshima-Yamada Y."/>
            <person name="Ohtaka K."/>
            <person name="Satoh M."/>
            <person name="Sonobe K."/>
            <person name="Ishii M."/>
            <person name="Ohtani R."/>
            <person name="Kanamori-Sato M."/>
            <person name="Honoki R."/>
            <person name="Miyazaki D."/>
            <person name="Mochizuki H."/>
            <person name="Umetsu J."/>
            <person name="Higashi K."/>
            <person name="Shibata D."/>
            <person name="Kamiya Y."/>
            <person name="Sato N."/>
            <person name="Nakamura Y."/>
            <person name="Tabata S."/>
            <person name="Ida S."/>
            <person name="Kurokawa K."/>
            <person name="Ohta H."/>
        </authorList>
    </citation>
    <scope>NUCLEOTIDE SEQUENCE [LARGE SCALE GENOMIC DNA]</scope>
    <source>
        <strain evidence="2 3">NIES-2285</strain>
    </source>
</reference>
<dbReference type="EMBL" id="DF237633">
    <property type="protein sequence ID" value="GAQ90782.1"/>
    <property type="molecule type" value="Genomic_DNA"/>
</dbReference>
<name>A0A1Y1IKV9_KLENI</name>
<gene>
    <name evidence="2" type="ORF">KFL_006840050</name>
</gene>
<proteinExistence type="predicted"/>
<feature type="compositionally biased region" description="Basic and acidic residues" evidence="1">
    <location>
        <begin position="1"/>
        <end position="10"/>
    </location>
</feature>
<organism evidence="2 3">
    <name type="scientific">Klebsormidium nitens</name>
    <name type="common">Green alga</name>
    <name type="synonym">Ulothrix nitens</name>
    <dbReference type="NCBI Taxonomy" id="105231"/>
    <lineage>
        <taxon>Eukaryota</taxon>
        <taxon>Viridiplantae</taxon>
        <taxon>Streptophyta</taxon>
        <taxon>Klebsormidiophyceae</taxon>
        <taxon>Klebsormidiales</taxon>
        <taxon>Klebsormidiaceae</taxon>
        <taxon>Klebsormidium</taxon>
    </lineage>
</organism>
<dbReference type="AlphaFoldDB" id="A0A1Y1IKV9"/>
<protein>
    <submittedName>
        <fullName evidence="2">Uncharacterized protein</fullName>
    </submittedName>
</protein>
<evidence type="ECO:0000313" key="3">
    <source>
        <dbReference type="Proteomes" id="UP000054558"/>
    </source>
</evidence>
<evidence type="ECO:0000313" key="2">
    <source>
        <dbReference type="EMBL" id="GAQ90782.1"/>
    </source>
</evidence>
<accession>A0A1Y1IKV9</accession>
<dbReference type="Proteomes" id="UP000054558">
    <property type="component" value="Unassembled WGS sequence"/>
</dbReference>
<feature type="region of interest" description="Disordered" evidence="1">
    <location>
        <begin position="1"/>
        <end position="33"/>
    </location>
</feature>
<evidence type="ECO:0000256" key="1">
    <source>
        <dbReference type="SAM" id="MobiDB-lite"/>
    </source>
</evidence>
<sequence length="162" mass="17617">MIEERLERKPAQSTKSVAGKCKASGSGSGRTSKAGLSAALTDEQYAYNMANRLCHNCGKPDHHGMLQQTLLRNLKIAAIMGRNRRRMKRLMRKGVPMYLASLKPMDDCVPPQAVDASSVAGSVGSPTTVSHEQHVQPIDPVSNYMAEKELVAALDKISARKN</sequence>